<name>A0A9Q0EXS8_9TELE</name>
<keyword evidence="2" id="KW-0472">Membrane</keyword>
<evidence type="ECO:0000313" key="4">
    <source>
        <dbReference type="Proteomes" id="UP001148018"/>
    </source>
</evidence>
<keyword evidence="4" id="KW-1185">Reference proteome</keyword>
<keyword evidence="2" id="KW-1133">Transmembrane helix</keyword>
<comment type="caution">
    <text evidence="3">The sequence shown here is derived from an EMBL/GenBank/DDBJ whole genome shotgun (WGS) entry which is preliminary data.</text>
</comment>
<gene>
    <name evidence="3" type="ORF">NHX12_020828</name>
</gene>
<dbReference type="GO" id="GO:0007338">
    <property type="term" value="P:single fertilization"/>
    <property type="evidence" value="ECO:0007669"/>
    <property type="project" value="TreeGrafter"/>
</dbReference>
<protein>
    <submittedName>
        <fullName evidence="3">Uncharacterized protein</fullName>
    </submittedName>
</protein>
<keyword evidence="2" id="KW-0812">Transmembrane</keyword>
<dbReference type="AlphaFoldDB" id="A0A9Q0EXS8"/>
<proteinExistence type="predicted"/>
<dbReference type="GO" id="GO:0002080">
    <property type="term" value="C:acrosomal membrane"/>
    <property type="evidence" value="ECO:0007669"/>
    <property type="project" value="TreeGrafter"/>
</dbReference>
<keyword evidence="1" id="KW-0175">Coiled coil</keyword>
<organism evidence="3 4">
    <name type="scientific">Muraenolepis orangiensis</name>
    <name type="common">Patagonian moray cod</name>
    <dbReference type="NCBI Taxonomy" id="630683"/>
    <lineage>
        <taxon>Eukaryota</taxon>
        <taxon>Metazoa</taxon>
        <taxon>Chordata</taxon>
        <taxon>Craniata</taxon>
        <taxon>Vertebrata</taxon>
        <taxon>Euteleostomi</taxon>
        <taxon>Actinopterygii</taxon>
        <taxon>Neopterygii</taxon>
        <taxon>Teleostei</taxon>
        <taxon>Neoteleostei</taxon>
        <taxon>Acanthomorphata</taxon>
        <taxon>Zeiogadaria</taxon>
        <taxon>Gadariae</taxon>
        <taxon>Gadiformes</taxon>
        <taxon>Muraenolepidoidei</taxon>
        <taxon>Muraenolepididae</taxon>
        <taxon>Muraenolepis</taxon>
    </lineage>
</organism>
<feature type="coiled-coil region" evidence="1">
    <location>
        <begin position="31"/>
        <end position="129"/>
    </location>
</feature>
<dbReference type="PANTHER" id="PTHR15715:SF26">
    <property type="entry name" value="COILED-COIL DOMAIN-CONTAINING PROTEIN 136"/>
    <property type="match status" value="1"/>
</dbReference>
<accession>A0A9Q0EXS8</accession>
<dbReference type="PANTHER" id="PTHR15715">
    <property type="entry name" value="CENTROSOMAL PROTEIN OF 170 KDA"/>
    <property type="match status" value="1"/>
</dbReference>
<sequence>MDGLRLPPLIEEVMDPSGLLEEERLATAHQAESFTRQIQRLQSQLESVREELDALEEEKESELSEAQEELRVAQEEVLLLQQSAEEAAGERENDIASMQEDLCRMRAELQRLRAASQGHELEVTTLRAELQKLHAASQGHELEVTTLRAEIAMKSRGGGAGDGADGSMSQLKEDYHSLRADRTDDIYVALTKEETSDAQLREAEERAQEVQRECEGLKEELVELQTLYDSSQRQRAGLDQELLCCRAELEELVSHRLKGNKSESWHLAVAGAVAMTAVVALVLSGIMRAVA</sequence>
<reference evidence="3" key="1">
    <citation type="submission" date="2022-07" db="EMBL/GenBank/DDBJ databases">
        <title>Chromosome-level genome of Muraenolepis orangiensis.</title>
        <authorList>
            <person name="Kim J."/>
        </authorList>
    </citation>
    <scope>NUCLEOTIDE SEQUENCE</scope>
    <source>
        <strain evidence="3">KU_S4_2022</strain>
        <tissue evidence="3">Muscle</tissue>
    </source>
</reference>
<feature type="coiled-coil region" evidence="1">
    <location>
        <begin position="193"/>
        <end position="241"/>
    </location>
</feature>
<evidence type="ECO:0000256" key="1">
    <source>
        <dbReference type="SAM" id="Coils"/>
    </source>
</evidence>
<dbReference type="InterPro" id="IPR051176">
    <property type="entry name" value="Cent_Immune-Sig_Mod"/>
</dbReference>
<evidence type="ECO:0000313" key="3">
    <source>
        <dbReference type="EMBL" id="KAJ3612557.1"/>
    </source>
</evidence>
<feature type="transmembrane region" description="Helical" evidence="2">
    <location>
        <begin position="265"/>
        <end position="286"/>
    </location>
</feature>
<evidence type="ECO:0000256" key="2">
    <source>
        <dbReference type="SAM" id="Phobius"/>
    </source>
</evidence>
<dbReference type="GO" id="GO:0001675">
    <property type="term" value="P:acrosome assembly"/>
    <property type="evidence" value="ECO:0007669"/>
    <property type="project" value="TreeGrafter"/>
</dbReference>
<dbReference type="Proteomes" id="UP001148018">
    <property type="component" value="Unassembled WGS sequence"/>
</dbReference>
<dbReference type="EMBL" id="JANIIK010000036">
    <property type="protein sequence ID" value="KAJ3612557.1"/>
    <property type="molecule type" value="Genomic_DNA"/>
</dbReference>
<dbReference type="OrthoDB" id="9948923at2759"/>